<dbReference type="AlphaFoldDB" id="A0A8H3ZEJ5"/>
<feature type="compositionally biased region" description="Polar residues" evidence="1">
    <location>
        <begin position="15"/>
        <end position="28"/>
    </location>
</feature>
<dbReference type="EMBL" id="WNWS01000154">
    <property type="protein sequence ID" value="KAE9977418.1"/>
    <property type="molecule type" value="Genomic_DNA"/>
</dbReference>
<name>A0A8H3ZEJ5_VENIN</name>
<gene>
    <name evidence="3" type="ORF">EG327_002853</name>
    <name evidence="2" type="ORF">EG328_002067</name>
</gene>
<evidence type="ECO:0000313" key="2">
    <source>
        <dbReference type="EMBL" id="KAE9977418.1"/>
    </source>
</evidence>
<dbReference type="EMBL" id="WNWR01000192">
    <property type="protein sequence ID" value="KAE9989336.1"/>
    <property type="molecule type" value="Genomic_DNA"/>
</dbReference>
<evidence type="ECO:0000256" key="1">
    <source>
        <dbReference type="SAM" id="MobiDB-lite"/>
    </source>
</evidence>
<evidence type="ECO:0000313" key="3">
    <source>
        <dbReference type="EMBL" id="KAE9989336.1"/>
    </source>
</evidence>
<organism evidence="3 5">
    <name type="scientific">Venturia inaequalis</name>
    <name type="common">Apple scab fungus</name>
    <dbReference type="NCBI Taxonomy" id="5025"/>
    <lineage>
        <taxon>Eukaryota</taxon>
        <taxon>Fungi</taxon>
        <taxon>Dikarya</taxon>
        <taxon>Ascomycota</taxon>
        <taxon>Pezizomycotina</taxon>
        <taxon>Dothideomycetes</taxon>
        <taxon>Pleosporomycetidae</taxon>
        <taxon>Venturiales</taxon>
        <taxon>Venturiaceae</taxon>
        <taxon>Venturia</taxon>
    </lineage>
</organism>
<accession>A0A8H3ZEJ5</accession>
<reference evidence="3 5" key="1">
    <citation type="submission" date="2019-07" db="EMBL/GenBank/DDBJ databases">
        <title>Venturia inaequalis Genome Resource.</title>
        <authorList>
            <person name="Lichtner F.J."/>
        </authorList>
    </citation>
    <scope>NUCLEOTIDE SEQUENCE [LARGE SCALE GENOMIC DNA]</scope>
    <source>
        <strain evidence="2 4">120213</strain>
        <strain evidence="3 5">DMI_063113</strain>
    </source>
</reference>
<keyword evidence="5" id="KW-1185">Reference proteome</keyword>
<feature type="region of interest" description="Disordered" evidence="1">
    <location>
        <begin position="1"/>
        <end position="34"/>
    </location>
</feature>
<evidence type="ECO:0000313" key="4">
    <source>
        <dbReference type="Proteomes" id="UP000447873"/>
    </source>
</evidence>
<feature type="compositionally biased region" description="Basic residues" evidence="1">
    <location>
        <begin position="1"/>
        <end position="13"/>
    </location>
</feature>
<evidence type="ECO:0000313" key="5">
    <source>
        <dbReference type="Proteomes" id="UP000490939"/>
    </source>
</evidence>
<comment type="caution">
    <text evidence="3">The sequence shown here is derived from an EMBL/GenBank/DDBJ whole genome shotgun (WGS) entry which is preliminary data.</text>
</comment>
<protein>
    <submittedName>
        <fullName evidence="3">Uncharacterized protein</fullName>
    </submittedName>
</protein>
<sequence length="107" mass="12420">MVNARSRRLRIPRKTSPTDNSATTSSATRMPRTTDLTDKDLDWMQIAFEDLEKNLLRAPTIDEIIEKFYGFHYSRKVKHVADGQLDWFKAEARAELAEERWGKMCSG</sequence>
<proteinExistence type="predicted"/>
<dbReference type="Proteomes" id="UP000490939">
    <property type="component" value="Unassembled WGS sequence"/>
</dbReference>
<dbReference type="Proteomes" id="UP000447873">
    <property type="component" value="Unassembled WGS sequence"/>
</dbReference>